<evidence type="ECO:0000313" key="2">
    <source>
        <dbReference type="Proteomes" id="UP000813427"/>
    </source>
</evidence>
<protein>
    <submittedName>
        <fullName evidence="1">Uncharacterized protein</fullName>
    </submittedName>
</protein>
<name>A0A8K0WH67_9HYPO</name>
<keyword evidence="2" id="KW-1185">Reference proteome</keyword>
<organism evidence="1 2">
    <name type="scientific">Fusarium tricinctum</name>
    <dbReference type="NCBI Taxonomy" id="61284"/>
    <lineage>
        <taxon>Eukaryota</taxon>
        <taxon>Fungi</taxon>
        <taxon>Dikarya</taxon>
        <taxon>Ascomycota</taxon>
        <taxon>Pezizomycotina</taxon>
        <taxon>Sordariomycetes</taxon>
        <taxon>Hypocreomycetidae</taxon>
        <taxon>Hypocreales</taxon>
        <taxon>Nectriaceae</taxon>
        <taxon>Fusarium</taxon>
        <taxon>Fusarium tricinctum species complex</taxon>
    </lineage>
</organism>
<accession>A0A8K0WH67</accession>
<sequence>MAYLSLAWLLGAESRKLKAENLTSRGTMSLHKLGESQPHDSFNMPNMPNKPGYYEVVVLYIDHMPVLSTGDRAH</sequence>
<reference evidence="1" key="1">
    <citation type="journal article" date="2021" name="Nat. Commun.">
        <title>Genetic determinants of endophytism in the Arabidopsis root mycobiome.</title>
        <authorList>
            <person name="Mesny F."/>
            <person name="Miyauchi S."/>
            <person name="Thiergart T."/>
            <person name="Pickel B."/>
            <person name="Atanasova L."/>
            <person name="Karlsson M."/>
            <person name="Huettel B."/>
            <person name="Barry K.W."/>
            <person name="Haridas S."/>
            <person name="Chen C."/>
            <person name="Bauer D."/>
            <person name="Andreopoulos W."/>
            <person name="Pangilinan J."/>
            <person name="LaButti K."/>
            <person name="Riley R."/>
            <person name="Lipzen A."/>
            <person name="Clum A."/>
            <person name="Drula E."/>
            <person name="Henrissat B."/>
            <person name="Kohler A."/>
            <person name="Grigoriev I.V."/>
            <person name="Martin F.M."/>
            <person name="Hacquard S."/>
        </authorList>
    </citation>
    <scope>NUCLEOTIDE SEQUENCE</scope>
    <source>
        <strain evidence="1">MPI-SDFR-AT-0068</strain>
    </source>
</reference>
<gene>
    <name evidence="1" type="ORF">BKA59DRAFT_463954</name>
</gene>
<dbReference type="EMBL" id="JAGPXF010000001">
    <property type="protein sequence ID" value="KAH7262542.1"/>
    <property type="molecule type" value="Genomic_DNA"/>
</dbReference>
<comment type="caution">
    <text evidence="1">The sequence shown here is derived from an EMBL/GenBank/DDBJ whole genome shotgun (WGS) entry which is preliminary data.</text>
</comment>
<dbReference type="Proteomes" id="UP000813427">
    <property type="component" value="Unassembled WGS sequence"/>
</dbReference>
<dbReference type="AlphaFoldDB" id="A0A8K0WH67"/>
<proteinExistence type="predicted"/>
<evidence type="ECO:0000313" key="1">
    <source>
        <dbReference type="EMBL" id="KAH7262542.1"/>
    </source>
</evidence>